<sequence>MSRIHEKITPLEYLSEETLLSEFVSPEVAKLLIAEHSSIYNLLLHTSELQWENISGMGKAKVKRLAYIKAILNRIEAERQKQVNEIKSPQDVAAFCADMQDLLQEEFRVVFLNTKNKVLGQKQIFVGTVDSSLVSSREVFYAAVQHMAVNIIIVHNHPSGNPAPSREDIECTQLLVKAGNILRISVLDHVIIGKNGYCSLKAEGYIPVKEAER</sequence>
<dbReference type="GO" id="GO:0006508">
    <property type="term" value="P:proteolysis"/>
    <property type="evidence" value="ECO:0007669"/>
    <property type="project" value="UniProtKB-KW"/>
</dbReference>
<dbReference type="NCBIfam" id="NF000642">
    <property type="entry name" value="PRK00024.1"/>
    <property type="match status" value="1"/>
</dbReference>
<dbReference type="PANTHER" id="PTHR30471:SF3">
    <property type="entry name" value="UPF0758 PROTEIN YEES-RELATED"/>
    <property type="match status" value="1"/>
</dbReference>
<dbReference type="GO" id="GO:0046872">
    <property type="term" value="F:metal ion binding"/>
    <property type="evidence" value="ECO:0007669"/>
    <property type="project" value="UniProtKB-KW"/>
</dbReference>
<evidence type="ECO:0000259" key="8">
    <source>
        <dbReference type="PROSITE" id="PS50249"/>
    </source>
</evidence>
<dbReference type="AlphaFoldDB" id="A0A0U1KS36"/>
<proteinExistence type="inferred from homology"/>
<dbReference type="NCBIfam" id="TIGR00608">
    <property type="entry name" value="radc"/>
    <property type="match status" value="1"/>
</dbReference>
<name>A0A0U1KS36_9FIRM</name>
<dbReference type="PROSITE" id="PS50249">
    <property type="entry name" value="MPN"/>
    <property type="match status" value="1"/>
</dbReference>
<organism evidence="9 10">
    <name type="scientific">Sporomusa ovata</name>
    <dbReference type="NCBI Taxonomy" id="2378"/>
    <lineage>
        <taxon>Bacteria</taxon>
        <taxon>Bacillati</taxon>
        <taxon>Bacillota</taxon>
        <taxon>Negativicutes</taxon>
        <taxon>Selenomonadales</taxon>
        <taxon>Sporomusaceae</taxon>
        <taxon>Sporomusa</taxon>
    </lineage>
</organism>
<dbReference type="PANTHER" id="PTHR30471">
    <property type="entry name" value="DNA REPAIR PROTEIN RADC"/>
    <property type="match status" value="1"/>
</dbReference>
<dbReference type="Pfam" id="PF04002">
    <property type="entry name" value="RadC"/>
    <property type="match status" value="1"/>
</dbReference>
<dbReference type="InterPro" id="IPR037518">
    <property type="entry name" value="MPN"/>
</dbReference>
<dbReference type="RefSeq" id="WP_021168241.1">
    <property type="nucleotide sequence ID" value="NZ_CTRP01000001.1"/>
</dbReference>
<evidence type="ECO:0000256" key="7">
    <source>
        <dbReference type="RuleBase" id="RU003797"/>
    </source>
</evidence>
<dbReference type="Gene3D" id="3.40.140.10">
    <property type="entry name" value="Cytidine Deaminase, domain 2"/>
    <property type="match status" value="1"/>
</dbReference>
<dbReference type="Proteomes" id="UP000049855">
    <property type="component" value="Unassembled WGS sequence"/>
</dbReference>
<keyword evidence="3" id="KW-0479">Metal-binding</keyword>
<evidence type="ECO:0000313" key="9">
    <source>
        <dbReference type="EMBL" id="CQR69969.1"/>
    </source>
</evidence>
<dbReference type="PROSITE" id="PS01302">
    <property type="entry name" value="UPF0758"/>
    <property type="match status" value="1"/>
</dbReference>
<dbReference type="InterPro" id="IPR025657">
    <property type="entry name" value="RadC_JAB"/>
</dbReference>
<feature type="domain" description="MPN" evidence="8">
    <location>
        <begin position="85"/>
        <end position="206"/>
    </location>
</feature>
<dbReference type="CDD" id="cd08071">
    <property type="entry name" value="MPN_DUF2466"/>
    <property type="match status" value="1"/>
</dbReference>
<evidence type="ECO:0000256" key="1">
    <source>
        <dbReference type="ARBA" id="ARBA00010243"/>
    </source>
</evidence>
<evidence type="ECO:0000313" key="10">
    <source>
        <dbReference type="Proteomes" id="UP000049855"/>
    </source>
</evidence>
<accession>A0A0U1KS36</accession>
<dbReference type="EMBL" id="CTRP01000001">
    <property type="protein sequence ID" value="CQR69969.1"/>
    <property type="molecule type" value="Genomic_DNA"/>
</dbReference>
<dbReference type="GO" id="GO:0008237">
    <property type="term" value="F:metallopeptidase activity"/>
    <property type="evidence" value="ECO:0007669"/>
    <property type="project" value="UniProtKB-KW"/>
</dbReference>
<keyword evidence="2" id="KW-0645">Protease</keyword>
<keyword evidence="10" id="KW-1185">Reference proteome</keyword>
<gene>
    <name evidence="9" type="ORF">SpAn4DRAFT_4834</name>
</gene>
<keyword evidence="5" id="KW-0862">Zinc</keyword>
<evidence type="ECO:0000256" key="2">
    <source>
        <dbReference type="ARBA" id="ARBA00022670"/>
    </source>
</evidence>
<dbReference type="InterPro" id="IPR020891">
    <property type="entry name" value="UPF0758_CS"/>
</dbReference>
<evidence type="ECO:0000256" key="3">
    <source>
        <dbReference type="ARBA" id="ARBA00022723"/>
    </source>
</evidence>
<keyword evidence="6" id="KW-0482">Metalloprotease</keyword>
<evidence type="ECO:0000256" key="5">
    <source>
        <dbReference type="ARBA" id="ARBA00022833"/>
    </source>
</evidence>
<keyword evidence="4" id="KW-0378">Hydrolase</keyword>
<comment type="similarity">
    <text evidence="1 7">Belongs to the UPF0758 family.</text>
</comment>
<reference evidence="10" key="1">
    <citation type="submission" date="2015-03" db="EMBL/GenBank/DDBJ databases">
        <authorList>
            <person name="Nijsse Bart"/>
        </authorList>
    </citation>
    <scope>NUCLEOTIDE SEQUENCE [LARGE SCALE GENOMIC DNA]</scope>
</reference>
<evidence type="ECO:0000256" key="4">
    <source>
        <dbReference type="ARBA" id="ARBA00022801"/>
    </source>
</evidence>
<dbReference type="InterPro" id="IPR001405">
    <property type="entry name" value="UPF0758"/>
</dbReference>
<protein>
    <submittedName>
        <fullName evidence="9">DNA repair protein RadC</fullName>
    </submittedName>
</protein>
<evidence type="ECO:0000256" key="6">
    <source>
        <dbReference type="ARBA" id="ARBA00023049"/>
    </source>
</evidence>